<evidence type="ECO:0000313" key="3">
    <source>
        <dbReference type="Proteomes" id="UP000037696"/>
    </source>
</evidence>
<dbReference type="EMBL" id="LHQQ01000163">
    <property type="protein sequence ID" value="KOS40453.1"/>
    <property type="molecule type" value="Genomic_DNA"/>
</dbReference>
<evidence type="ECO:0000259" key="1">
    <source>
        <dbReference type="PROSITE" id="PS51186"/>
    </source>
</evidence>
<dbReference type="CDD" id="cd04301">
    <property type="entry name" value="NAT_SF"/>
    <property type="match status" value="1"/>
</dbReference>
<dbReference type="Proteomes" id="UP000037696">
    <property type="component" value="Unassembled WGS sequence"/>
</dbReference>
<sequence length="228" mass="25743">MAPGPSVPLEIKYANASDLSALVSIEIRSFPSSNYMRSTYKGCDPLAIHIFKTVSSLEYFAKPECHILAGVDTETGDIIAYSRWNIPAIYEFKRAVDASLSNDAQAQMQNMWAYAPKLNKGTYTFYEEMIKRSRDIHLKETDIVLELLCVLPEYQRIGIGSAFLKWGIEKADSSNARIYLEATMEGMPAYLKHGWKIVEEIQLDYTERGGEGSQKFAFMIREPQETGA</sequence>
<dbReference type="InterPro" id="IPR052523">
    <property type="entry name" value="Trichothecene_AcTrans"/>
</dbReference>
<comment type="caution">
    <text evidence="2">The sequence shown here is derived from an EMBL/GenBank/DDBJ whole genome shotgun (WGS) entry which is preliminary data.</text>
</comment>
<dbReference type="GO" id="GO:0016747">
    <property type="term" value="F:acyltransferase activity, transferring groups other than amino-acyl groups"/>
    <property type="evidence" value="ECO:0007669"/>
    <property type="project" value="InterPro"/>
</dbReference>
<name>A0A0N0RY88_9EURO</name>
<dbReference type="STRING" id="229535.A0A0N0RY88"/>
<dbReference type="InterPro" id="IPR000182">
    <property type="entry name" value="GNAT_dom"/>
</dbReference>
<evidence type="ECO:0000313" key="2">
    <source>
        <dbReference type="EMBL" id="KOS40453.1"/>
    </source>
</evidence>
<dbReference type="PROSITE" id="PS51186">
    <property type="entry name" value="GNAT"/>
    <property type="match status" value="1"/>
</dbReference>
<dbReference type="Pfam" id="PF13673">
    <property type="entry name" value="Acetyltransf_10"/>
    <property type="match status" value="1"/>
</dbReference>
<protein>
    <recommendedName>
        <fullName evidence="1">N-acetyltransferase domain-containing protein</fullName>
    </recommendedName>
</protein>
<dbReference type="SUPFAM" id="SSF55729">
    <property type="entry name" value="Acyl-CoA N-acyltransferases (Nat)"/>
    <property type="match status" value="1"/>
</dbReference>
<gene>
    <name evidence="2" type="ORF">ACN38_g8684</name>
</gene>
<dbReference type="PANTHER" id="PTHR42791">
    <property type="entry name" value="GNAT FAMILY ACETYLTRANSFERASE"/>
    <property type="match status" value="1"/>
</dbReference>
<keyword evidence="3" id="KW-1185">Reference proteome</keyword>
<accession>A0A0N0RY88</accession>
<dbReference type="AlphaFoldDB" id="A0A0N0RY88"/>
<feature type="domain" description="N-acetyltransferase" evidence="1">
    <location>
        <begin position="9"/>
        <end position="225"/>
    </location>
</feature>
<reference evidence="2 3" key="1">
    <citation type="submission" date="2015-08" db="EMBL/GenBank/DDBJ databases">
        <title>Genome sequencing of Penicillium nordicum.</title>
        <authorList>
            <person name="Nguyen H.D."/>
            <person name="Seifert K.A."/>
        </authorList>
    </citation>
    <scope>NUCLEOTIDE SEQUENCE [LARGE SCALE GENOMIC DNA]</scope>
    <source>
        <strain evidence="2 3">DAOMC 185683</strain>
    </source>
</reference>
<organism evidence="2 3">
    <name type="scientific">Penicillium nordicum</name>
    <dbReference type="NCBI Taxonomy" id="229535"/>
    <lineage>
        <taxon>Eukaryota</taxon>
        <taxon>Fungi</taxon>
        <taxon>Dikarya</taxon>
        <taxon>Ascomycota</taxon>
        <taxon>Pezizomycotina</taxon>
        <taxon>Eurotiomycetes</taxon>
        <taxon>Eurotiomycetidae</taxon>
        <taxon>Eurotiales</taxon>
        <taxon>Aspergillaceae</taxon>
        <taxon>Penicillium</taxon>
    </lineage>
</organism>
<dbReference type="OrthoDB" id="410198at2759"/>
<dbReference type="InterPro" id="IPR016181">
    <property type="entry name" value="Acyl_CoA_acyltransferase"/>
</dbReference>
<proteinExistence type="predicted"/>
<dbReference type="PANTHER" id="PTHR42791:SF2">
    <property type="entry name" value="N-ACETYLTRANSFERASE DOMAIN-CONTAINING PROTEIN"/>
    <property type="match status" value="1"/>
</dbReference>
<dbReference type="Gene3D" id="3.40.630.30">
    <property type="match status" value="1"/>
</dbReference>